<accession>A0A7J9DU04</accession>
<organism evidence="1 2">
    <name type="scientific">Gossypium trilobum</name>
    <dbReference type="NCBI Taxonomy" id="34281"/>
    <lineage>
        <taxon>Eukaryota</taxon>
        <taxon>Viridiplantae</taxon>
        <taxon>Streptophyta</taxon>
        <taxon>Embryophyta</taxon>
        <taxon>Tracheophyta</taxon>
        <taxon>Spermatophyta</taxon>
        <taxon>Magnoliopsida</taxon>
        <taxon>eudicotyledons</taxon>
        <taxon>Gunneridae</taxon>
        <taxon>Pentapetalae</taxon>
        <taxon>rosids</taxon>
        <taxon>malvids</taxon>
        <taxon>Malvales</taxon>
        <taxon>Malvaceae</taxon>
        <taxon>Malvoideae</taxon>
        <taxon>Gossypium</taxon>
    </lineage>
</organism>
<dbReference type="EMBL" id="JABEZW010000004">
    <property type="protein sequence ID" value="MBA0764044.1"/>
    <property type="molecule type" value="Genomic_DNA"/>
</dbReference>
<gene>
    <name evidence="1" type="ORF">Gotri_013419</name>
</gene>
<evidence type="ECO:0000313" key="1">
    <source>
        <dbReference type="EMBL" id="MBA0764044.1"/>
    </source>
</evidence>
<keyword evidence="2" id="KW-1185">Reference proteome</keyword>
<evidence type="ECO:0000313" key="2">
    <source>
        <dbReference type="Proteomes" id="UP000593568"/>
    </source>
</evidence>
<dbReference type="Proteomes" id="UP000593568">
    <property type="component" value="Unassembled WGS sequence"/>
</dbReference>
<name>A0A7J9DU04_9ROSI</name>
<comment type="caution">
    <text evidence="1">The sequence shown here is derived from an EMBL/GenBank/DDBJ whole genome shotgun (WGS) entry which is preliminary data.</text>
</comment>
<sequence length="57" mass="6467">MGEAVTQVQEVADHLQTLAVQATMLSLKYESKSDWGRELAWLLRKVKALSIRGKSYM</sequence>
<reference evidence="1 2" key="1">
    <citation type="journal article" date="2019" name="Genome Biol. Evol.">
        <title>Insights into the evolution of the New World diploid cottons (Gossypium, subgenus Houzingenia) based on genome sequencing.</title>
        <authorList>
            <person name="Grover C.E."/>
            <person name="Arick M.A. 2nd"/>
            <person name="Thrash A."/>
            <person name="Conover J.L."/>
            <person name="Sanders W.S."/>
            <person name="Peterson D.G."/>
            <person name="Frelichowski J.E."/>
            <person name="Scheffler J.A."/>
            <person name="Scheffler B.E."/>
            <person name="Wendel J.F."/>
        </authorList>
    </citation>
    <scope>NUCLEOTIDE SEQUENCE [LARGE SCALE GENOMIC DNA]</scope>
    <source>
        <strain evidence="1">8</strain>
        <tissue evidence="1">Leaf</tissue>
    </source>
</reference>
<protein>
    <submittedName>
        <fullName evidence="1">Uncharacterized protein</fullName>
    </submittedName>
</protein>
<dbReference type="AlphaFoldDB" id="A0A7J9DU04"/>
<proteinExistence type="predicted"/>